<gene>
    <name evidence="4" type="ORF">M3P05_10455</name>
</gene>
<dbReference type="Pfam" id="PF13432">
    <property type="entry name" value="TPR_16"/>
    <property type="match status" value="1"/>
</dbReference>
<dbReference type="EMBL" id="JAMFLX010000012">
    <property type="protein sequence ID" value="MCL6270341.1"/>
    <property type="molecule type" value="Genomic_DNA"/>
</dbReference>
<name>A0ABT0PH58_9GAMM</name>
<dbReference type="PROSITE" id="PS50005">
    <property type="entry name" value="TPR"/>
    <property type="match status" value="3"/>
</dbReference>
<evidence type="ECO:0000313" key="4">
    <source>
        <dbReference type="EMBL" id="MCL6270341.1"/>
    </source>
</evidence>
<sequence length="652" mass="73419">MIKDYAGNVLIRERLSYGYCMTANPEFNKPLNSTNHCVIIMRQSYYMYVGTDQAKMNFNTPSGFRSKVPVWLNHSKLRALGVAVTLLLSGCAGLEVQDSFFTDNQGEEAAAQPEVVSQIPERPFDPETLYDLMVAEVAAYDHRFDLALGNYLQHAHHTKDEGVTERAYQIASFMNARQAAGDAARLWMRIAPKNPEAIKADSIEKAWSGDLVGALDGLSKARESITAVPFNFVAVQAAGTTEPIRRKLLVRFDSLLKKYPGDESLQIGRAMLLHQLDELNAALSQVNSLLAKSKEQPQALLLKGRILHQQGKEEQAVNLLKDAVKTHPDVPRLRLLYARVLVKLGDLTGAQKEFEILVQQQPSNPELLLSVALIAMENGMPGEAGFYLHRLSKIKGNENVSEFYLGRLAEQMDDWKEGRKHYLKVTPGKQFISAYASLVRMLTDHEQWAMAREDLKEGREKYPEHAVQLYMLEGENLIEQREYDAAAEVYDEAMKNYPDDVSLLYARAMLAEKLNDLDRLESDLKKIIASDPDNAAALNALGYTLADRTDRYAEAQRLISQAYALQPDDPSIIDSLGWVEYRLGNYEKALEYLKKAYSQFPDAEVAAHLGEVLWAMNRKDEARKVWDEALERQPDSEILKATTERLLNSGSE</sequence>
<proteinExistence type="predicted"/>
<dbReference type="Pfam" id="PF14559">
    <property type="entry name" value="TPR_19"/>
    <property type="match status" value="2"/>
</dbReference>
<dbReference type="PANTHER" id="PTHR44943">
    <property type="entry name" value="CELLULOSE SYNTHASE OPERON PROTEIN C"/>
    <property type="match status" value="1"/>
</dbReference>
<evidence type="ECO:0000313" key="5">
    <source>
        <dbReference type="Proteomes" id="UP001203338"/>
    </source>
</evidence>
<feature type="repeat" description="TPR" evidence="3">
    <location>
        <begin position="570"/>
        <end position="603"/>
    </location>
</feature>
<dbReference type="SUPFAM" id="SSF48452">
    <property type="entry name" value="TPR-like"/>
    <property type="match status" value="3"/>
</dbReference>
<dbReference type="InterPro" id="IPR019734">
    <property type="entry name" value="TPR_rpt"/>
</dbReference>
<evidence type="ECO:0000256" key="2">
    <source>
        <dbReference type="ARBA" id="ARBA00022803"/>
    </source>
</evidence>
<feature type="repeat" description="TPR" evidence="3">
    <location>
        <begin position="297"/>
        <end position="330"/>
    </location>
</feature>
<dbReference type="RefSeq" id="WP_249699533.1">
    <property type="nucleotide sequence ID" value="NZ_JAMFLX010000012.1"/>
</dbReference>
<dbReference type="InterPro" id="IPR011990">
    <property type="entry name" value="TPR-like_helical_dom_sf"/>
</dbReference>
<keyword evidence="1" id="KW-0677">Repeat</keyword>
<feature type="repeat" description="TPR" evidence="3">
    <location>
        <begin position="467"/>
        <end position="500"/>
    </location>
</feature>
<keyword evidence="2 3" id="KW-0802">TPR repeat</keyword>
<protein>
    <submittedName>
        <fullName evidence="4">Tetratricopeptide repeat protein</fullName>
    </submittedName>
</protein>
<organism evidence="4 5">
    <name type="scientific">Parendozoicomonas callyspongiae</name>
    <dbReference type="NCBI Taxonomy" id="2942213"/>
    <lineage>
        <taxon>Bacteria</taxon>
        <taxon>Pseudomonadati</taxon>
        <taxon>Pseudomonadota</taxon>
        <taxon>Gammaproteobacteria</taxon>
        <taxon>Oceanospirillales</taxon>
        <taxon>Endozoicomonadaceae</taxon>
        <taxon>Parendozoicomonas</taxon>
    </lineage>
</organism>
<keyword evidence="5" id="KW-1185">Reference proteome</keyword>
<dbReference type="PANTHER" id="PTHR44943:SF8">
    <property type="entry name" value="TPR REPEAT-CONTAINING PROTEIN MJ0263"/>
    <property type="match status" value="1"/>
</dbReference>
<evidence type="ECO:0000256" key="3">
    <source>
        <dbReference type="PROSITE-ProRule" id="PRU00339"/>
    </source>
</evidence>
<dbReference type="Proteomes" id="UP001203338">
    <property type="component" value="Unassembled WGS sequence"/>
</dbReference>
<evidence type="ECO:0000256" key="1">
    <source>
        <dbReference type="ARBA" id="ARBA00022737"/>
    </source>
</evidence>
<reference evidence="4 5" key="1">
    <citation type="submission" date="2022-05" db="EMBL/GenBank/DDBJ databases">
        <authorList>
            <person name="Park J.-S."/>
        </authorList>
    </citation>
    <scope>NUCLEOTIDE SEQUENCE [LARGE SCALE GENOMIC DNA]</scope>
    <source>
        <strain evidence="4 5">2012CJ34-2</strain>
    </source>
</reference>
<dbReference type="Gene3D" id="1.25.40.10">
    <property type="entry name" value="Tetratricopeptide repeat domain"/>
    <property type="match status" value="2"/>
</dbReference>
<comment type="caution">
    <text evidence="4">The sequence shown here is derived from an EMBL/GenBank/DDBJ whole genome shotgun (WGS) entry which is preliminary data.</text>
</comment>
<dbReference type="InterPro" id="IPR051685">
    <property type="entry name" value="Ycf3/AcsC/BcsC/TPR_MFPF"/>
</dbReference>
<accession>A0ABT0PH58</accession>
<dbReference type="SMART" id="SM00028">
    <property type="entry name" value="TPR"/>
    <property type="match status" value="7"/>
</dbReference>